<keyword evidence="5 19" id="KW-1003">Cell membrane</keyword>
<protein>
    <recommendedName>
        <fullName evidence="19">Cbb3-type cytochrome c oxidase subunit</fullName>
    </recommendedName>
</protein>
<keyword evidence="12 19" id="KW-0375">Hydrogen ion transport</keyword>
<comment type="subcellular location">
    <subcellularLocation>
        <location evidence="1 19">Cell inner membrane</location>
    </subcellularLocation>
</comment>
<feature type="transmembrane region" description="Helical" evidence="22">
    <location>
        <begin position="6"/>
        <end position="26"/>
    </location>
</feature>
<dbReference type="InterPro" id="IPR036909">
    <property type="entry name" value="Cyt_c-like_dom_sf"/>
</dbReference>
<evidence type="ECO:0000256" key="8">
    <source>
        <dbReference type="ARBA" id="ARBA00022660"/>
    </source>
</evidence>
<comment type="function">
    <text evidence="19">C-type cytochrome. Part of the cbb3-type cytochrome c oxidase complex.</text>
</comment>
<feature type="domain" description="Cytochrome c" evidence="23">
    <location>
        <begin position="129"/>
        <end position="215"/>
    </location>
</feature>
<comment type="pathway">
    <text evidence="2 19">Energy metabolism; oxidative phosphorylation.</text>
</comment>
<dbReference type="NCBIfam" id="TIGR00782">
    <property type="entry name" value="ccoP"/>
    <property type="match status" value="1"/>
</dbReference>
<keyword evidence="14 22" id="KW-1133">Transmembrane helix</keyword>
<feature type="binding site" description="axial binding residue" evidence="20">
    <location>
        <position position="280"/>
    </location>
    <ligand>
        <name>heme c</name>
        <dbReference type="ChEBI" id="CHEBI:61717"/>
        <label>1</label>
    </ligand>
    <ligandPart>
        <name>Fe</name>
        <dbReference type="ChEBI" id="CHEBI:18248"/>
    </ligandPart>
</feature>
<keyword evidence="7 19" id="KW-0349">Heme</keyword>
<evidence type="ECO:0000256" key="17">
    <source>
        <dbReference type="ARBA" id="ARBA00023065"/>
    </source>
</evidence>
<feature type="binding site" description="covalent" evidence="21">
    <location>
        <position position="238"/>
    </location>
    <ligand>
        <name>heme c</name>
        <dbReference type="ChEBI" id="CHEBI:61717"/>
        <label>2</label>
    </ligand>
</feature>
<evidence type="ECO:0000313" key="25">
    <source>
        <dbReference type="Proteomes" id="UP000632858"/>
    </source>
</evidence>
<dbReference type="GO" id="GO:0009055">
    <property type="term" value="F:electron transfer activity"/>
    <property type="evidence" value="ECO:0007669"/>
    <property type="project" value="InterPro"/>
</dbReference>
<dbReference type="InterPro" id="IPR038414">
    <property type="entry name" value="CcoP_N_sf"/>
</dbReference>
<reference evidence="24" key="2">
    <citation type="submission" date="2020-09" db="EMBL/GenBank/DDBJ databases">
        <authorList>
            <person name="Sun Q."/>
            <person name="Zhou Y."/>
        </authorList>
    </citation>
    <scope>NUCLEOTIDE SEQUENCE</scope>
    <source>
        <strain evidence="24">CGMCC 1.12726</strain>
    </source>
</reference>
<dbReference type="PIRSF" id="PIRSF000006">
    <property type="entry name" value="Cbb3-Cox_fixP"/>
    <property type="match status" value="1"/>
</dbReference>
<evidence type="ECO:0000256" key="21">
    <source>
        <dbReference type="PIRSR" id="PIRSR000006-2"/>
    </source>
</evidence>
<dbReference type="GO" id="GO:1902600">
    <property type="term" value="P:proton transmembrane transport"/>
    <property type="evidence" value="ECO:0007669"/>
    <property type="project" value="UniProtKB-KW"/>
</dbReference>
<keyword evidence="8 19" id="KW-0679">Respiratory chain</keyword>
<dbReference type="Pfam" id="PF14715">
    <property type="entry name" value="FixP_N"/>
    <property type="match status" value="1"/>
</dbReference>
<evidence type="ECO:0000256" key="19">
    <source>
        <dbReference type="PIRNR" id="PIRNR000006"/>
    </source>
</evidence>
<keyword evidence="25" id="KW-1185">Reference proteome</keyword>
<dbReference type="Pfam" id="PF13442">
    <property type="entry name" value="Cytochrome_CBB3"/>
    <property type="match status" value="2"/>
</dbReference>
<dbReference type="Gene3D" id="6.10.280.130">
    <property type="match status" value="1"/>
</dbReference>
<keyword evidence="4 19" id="KW-0813">Transport</keyword>
<evidence type="ECO:0000256" key="12">
    <source>
        <dbReference type="ARBA" id="ARBA00022781"/>
    </source>
</evidence>
<keyword evidence="9 22" id="KW-0812">Transmembrane</keyword>
<comment type="cofactor">
    <cofactor evidence="19 21">
        <name>heme c</name>
        <dbReference type="ChEBI" id="CHEBI:61717"/>
    </cofactor>
    <text evidence="19 21">Binds 2 heme C groups per subunit.</text>
</comment>
<evidence type="ECO:0000256" key="2">
    <source>
        <dbReference type="ARBA" id="ARBA00004673"/>
    </source>
</evidence>
<evidence type="ECO:0000256" key="16">
    <source>
        <dbReference type="ARBA" id="ARBA00023004"/>
    </source>
</evidence>
<dbReference type="Proteomes" id="UP000632858">
    <property type="component" value="Unassembled WGS sequence"/>
</dbReference>
<evidence type="ECO:0000256" key="4">
    <source>
        <dbReference type="ARBA" id="ARBA00022448"/>
    </source>
</evidence>
<dbReference type="GO" id="GO:0005886">
    <property type="term" value="C:plasma membrane"/>
    <property type="evidence" value="ECO:0007669"/>
    <property type="project" value="UniProtKB-SubCell"/>
</dbReference>
<reference evidence="24" key="1">
    <citation type="journal article" date="2014" name="Int. J. Syst. Evol. Microbiol.">
        <title>Complete genome sequence of Corynebacterium casei LMG S-19264T (=DSM 44701T), isolated from a smear-ripened cheese.</title>
        <authorList>
            <consortium name="US DOE Joint Genome Institute (JGI-PGF)"/>
            <person name="Walter F."/>
            <person name="Albersmeier A."/>
            <person name="Kalinowski J."/>
            <person name="Ruckert C."/>
        </authorList>
    </citation>
    <scope>NUCLEOTIDE SEQUENCE</scope>
    <source>
        <strain evidence="24">CGMCC 1.12726</strain>
    </source>
</reference>
<evidence type="ECO:0000256" key="22">
    <source>
        <dbReference type="SAM" id="Phobius"/>
    </source>
</evidence>
<sequence>MTNFWSYYVWFMSALMIVGSIWLLWFTSRKRGSGDTADSVETTGHVWDGDLSEYNKPLPRWWINLFYLTIVFAIGYLIWYPSADKVDGIGGWSSKGQHDAEKAKADAKLKALFARFDGKGIDAMAMDAEALTTGKQVYANNCAVCHGSDAKGGKGFPNLSDAVWKFDGSPDGVLATVKGGVNVEGGRVAAMPGMAAVLGSEQAVTESAVYVQSLSGMKVDDALAAAGAKSFATVCAACHGADGKGNPALGAPNLTDADWLYGSTLEDIKYTIVNGRAGQMPAQEPLIGETQARLAAAYVYSLSQPKK</sequence>
<dbReference type="RefSeq" id="WP_188447343.1">
    <property type="nucleotide sequence ID" value="NZ_BMFO01000001.1"/>
</dbReference>
<proteinExistence type="inferred from homology"/>
<keyword evidence="16 19" id="KW-0408">Iron</keyword>
<feature type="binding site" description="covalent" evidence="21">
    <location>
        <position position="235"/>
    </location>
    <ligand>
        <name>heme c</name>
        <dbReference type="ChEBI" id="CHEBI:61717"/>
        <label>2</label>
    </ligand>
</feature>
<dbReference type="InterPro" id="IPR050597">
    <property type="entry name" value="Cytochrome_c_Oxidase_Subunit"/>
</dbReference>
<evidence type="ECO:0000256" key="9">
    <source>
        <dbReference type="ARBA" id="ARBA00022692"/>
    </source>
</evidence>
<feature type="binding site" description="axial binding residue" evidence="20">
    <location>
        <position position="191"/>
    </location>
    <ligand>
        <name>heme c</name>
        <dbReference type="ChEBI" id="CHEBI:61717"/>
        <label>2</label>
    </ligand>
    <ligandPart>
        <name>Fe</name>
        <dbReference type="ChEBI" id="CHEBI:18248"/>
    </ligandPart>
</feature>
<evidence type="ECO:0000256" key="3">
    <source>
        <dbReference type="ARBA" id="ARBA00006113"/>
    </source>
</evidence>
<evidence type="ECO:0000256" key="7">
    <source>
        <dbReference type="ARBA" id="ARBA00022617"/>
    </source>
</evidence>
<dbReference type="Gene3D" id="1.10.760.10">
    <property type="entry name" value="Cytochrome c-like domain"/>
    <property type="match status" value="2"/>
</dbReference>
<dbReference type="InterPro" id="IPR009056">
    <property type="entry name" value="Cyt_c-like_dom"/>
</dbReference>
<dbReference type="PANTHER" id="PTHR33751:SF1">
    <property type="entry name" value="CBB3-TYPE CYTOCHROME C OXIDASE SUBUNIT FIXP"/>
    <property type="match status" value="1"/>
</dbReference>
<gene>
    <name evidence="24" type="ORF">GCM10010960_04720</name>
</gene>
<name>A0A917CDS9_9GAMM</name>
<organism evidence="24 25">
    <name type="scientific">Arenimonas maotaiensis</name>
    <dbReference type="NCBI Taxonomy" id="1446479"/>
    <lineage>
        <taxon>Bacteria</taxon>
        <taxon>Pseudomonadati</taxon>
        <taxon>Pseudomonadota</taxon>
        <taxon>Gammaproteobacteria</taxon>
        <taxon>Lysobacterales</taxon>
        <taxon>Lysobacteraceae</taxon>
        <taxon>Arenimonas</taxon>
    </lineage>
</organism>
<keyword evidence="18 19" id="KW-0472">Membrane</keyword>
<dbReference type="GO" id="GO:0016491">
    <property type="term" value="F:oxidoreductase activity"/>
    <property type="evidence" value="ECO:0007669"/>
    <property type="project" value="UniProtKB-KW"/>
</dbReference>
<feature type="binding site" description="axial binding residue" evidence="20">
    <location>
        <position position="146"/>
    </location>
    <ligand>
        <name>heme c</name>
        <dbReference type="ChEBI" id="CHEBI:61717"/>
        <label>1</label>
    </ligand>
    <ligandPart>
        <name>Fe</name>
        <dbReference type="ChEBI" id="CHEBI:18248"/>
    </ligandPart>
</feature>
<evidence type="ECO:0000259" key="23">
    <source>
        <dbReference type="PROSITE" id="PS51007"/>
    </source>
</evidence>
<evidence type="ECO:0000256" key="5">
    <source>
        <dbReference type="ARBA" id="ARBA00022475"/>
    </source>
</evidence>
<evidence type="ECO:0000256" key="14">
    <source>
        <dbReference type="ARBA" id="ARBA00022989"/>
    </source>
</evidence>
<feature type="transmembrane region" description="Helical" evidence="22">
    <location>
        <begin position="61"/>
        <end position="79"/>
    </location>
</feature>
<keyword evidence="15 19" id="KW-0560">Oxidoreductase</keyword>
<dbReference type="PANTHER" id="PTHR33751">
    <property type="entry name" value="CBB3-TYPE CYTOCHROME C OXIDASE SUBUNIT FIXP"/>
    <property type="match status" value="1"/>
</dbReference>
<evidence type="ECO:0000256" key="11">
    <source>
        <dbReference type="ARBA" id="ARBA00022737"/>
    </source>
</evidence>
<keyword evidence="11" id="KW-0677">Repeat</keyword>
<dbReference type="InterPro" id="IPR004678">
    <property type="entry name" value="Cyt_c_oxidase_cbb3_su3"/>
</dbReference>
<dbReference type="GO" id="GO:0046872">
    <property type="term" value="F:metal ion binding"/>
    <property type="evidence" value="ECO:0007669"/>
    <property type="project" value="UniProtKB-KW"/>
</dbReference>
<comment type="similarity">
    <text evidence="3 19">Belongs to the CcoP / FixP family.</text>
</comment>
<evidence type="ECO:0000256" key="15">
    <source>
        <dbReference type="ARBA" id="ARBA00023002"/>
    </source>
</evidence>
<feature type="binding site" description="axial binding residue" evidence="20">
    <location>
        <position position="239"/>
    </location>
    <ligand>
        <name>heme c</name>
        <dbReference type="ChEBI" id="CHEBI:61717"/>
        <label>2</label>
    </ligand>
    <ligandPart>
        <name>Fe</name>
        <dbReference type="ChEBI" id="CHEBI:18248"/>
    </ligandPart>
</feature>
<comment type="caution">
    <text evidence="24">The sequence shown here is derived from an EMBL/GenBank/DDBJ whole genome shotgun (WGS) entry which is preliminary data.</text>
</comment>
<dbReference type="EMBL" id="BMFO01000001">
    <property type="protein sequence ID" value="GGF85756.1"/>
    <property type="molecule type" value="Genomic_DNA"/>
</dbReference>
<keyword evidence="17 19" id="KW-0406">Ion transport</keyword>
<dbReference type="InterPro" id="IPR032858">
    <property type="entry name" value="CcoP_N"/>
</dbReference>
<keyword evidence="13 19" id="KW-0249">Electron transport</keyword>
<dbReference type="GO" id="GO:0020037">
    <property type="term" value="F:heme binding"/>
    <property type="evidence" value="ECO:0007669"/>
    <property type="project" value="InterPro"/>
</dbReference>
<keyword evidence="6 19" id="KW-0997">Cell inner membrane</keyword>
<dbReference type="SUPFAM" id="SSF46626">
    <property type="entry name" value="Cytochrome c"/>
    <property type="match status" value="2"/>
</dbReference>
<evidence type="ECO:0000313" key="24">
    <source>
        <dbReference type="EMBL" id="GGF85756.1"/>
    </source>
</evidence>
<feature type="domain" description="Cytochrome c" evidence="23">
    <location>
        <begin position="222"/>
        <end position="303"/>
    </location>
</feature>
<dbReference type="PROSITE" id="PS51007">
    <property type="entry name" value="CYTC"/>
    <property type="match status" value="2"/>
</dbReference>
<evidence type="ECO:0000256" key="13">
    <source>
        <dbReference type="ARBA" id="ARBA00022982"/>
    </source>
</evidence>
<evidence type="ECO:0000256" key="18">
    <source>
        <dbReference type="ARBA" id="ARBA00023136"/>
    </source>
</evidence>
<dbReference type="AlphaFoldDB" id="A0A917CDS9"/>
<keyword evidence="10 19" id="KW-0479">Metal-binding</keyword>
<evidence type="ECO:0000256" key="6">
    <source>
        <dbReference type="ARBA" id="ARBA00022519"/>
    </source>
</evidence>
<evidence type="ECO:0000256" key="1">
    <source>
        <dbReference type="ARBA" id="ARBA00004533"/>
    </source>
</evidence>
<feature type="binding site" description="covalent" evidence="21">
    <location>
        <position position="142"/>
    </location>
    <ligand>
        <name>heme c</name>
        <dbReference type="ChEBI" id="CHEBI:61717"/>
        <label>1</label>
    </ligand>
</feature>
<evidence type="ECO:0000256" key="20">
    <source>
        <dbReference type="PIRSR" id="PIRSR000006-1"/>
    </source>
</evidence>
<comment type="subunit">
    <text evidence="19">Component of the cbb3-type cytochrome c oxidase.</text>
</comment>
<accession>A0A917CDS9</accession>
<feature type="binding site" description="covalent" evidence="21">
    <location>
        <position position="145"/>
    </location>
    <ligand>
        <name>heme c</name>
        <dbReference type="ChEBI" id="CHEBI:61717"/>
        <label>1</label>
    </ligand>
</feature>
<evidence type="ECO:0000256" key="10">
    <source>
        <dbReference type="ARBA" id="ARBA00022723"/>
    </source>
</evidence>